<evidence type="ECO:0000313" key="1">
    <source>
        <dbReference type="EMBL" id="CAD8083990.1"/>
    </source>
</evidence>
<proteinExistence type="predicted"/>
<evidence type="ECO:0000313" key="2">
    <source>
        <dbReference type="Proteomes" id="UP000692954"/>
    </source>
</evidence>
<name>A0A8S1MV02_9CILI</name>
<dbReference type="Proteomes" id="UP000692954">
    <property type="component" value="Unassembled WGS sequence"/>
</dbReference>
<accession>A0A8S1MV02</accession>
<organism evidence="1 2">
    <name type="scientific">Paramecium sonneborni</name>
    <dbReference type="NCBI Taxonomy" id="65129"/>
    <lineage>
        <taxon>Eukaryota</taxon>
        <taxon>Sar</taxon>
        <taxon>Alveolata</taxon>
        <taxon>Ciliophora</taxon>
        <taxon>Intramacronucleata</taxon>
        <taxon>Oligohymenophorea</taxon>
        <taxon>Peniculida</taxon>
        <taxon>Parameciidae</taxon>
        <taxon>Paramecium</taxon>
    </lineage>
</organism>
<dbReference type="EMBL" id="CAJJDN010000046">
    <property type="protein sequence ID" value="CAD8083990.1"/>
    <property type="molecule type" value="Genomic_DNA"/>
</dbReference>
<reference evidence="1" key="1">
    <citation type="submission" date="2021-01" db="EMBL/GenBank/DDBJ databases">
        <authorList>
            <consortium name="Genoscope - CEA"/>
            <person name="William W."/>
        </authorList>
    </citation>
    <scope>NUCLEOTIDE SEQUENCE</scope>
</reference>
<keyword evidence="2" id="KW-1185">Reference proteome</keyword>
<gene>
    <name evidence="1" type="ORF">PSON_ATCC_30995.1.T0460019</name>
</gene>
<protein>
    <submittedName>
        <fullName evidence="1">Uncharacterized protein</fullName>
    </submittedName>
</protein>
<dbReference type="OrthoDB" id="5970631at2759"/>
<comment type="caution">
    <text evidence="1">The sequence shown here is derived from an EMBL/GenBank/DDBJ whole genome shotgun (WGS) entry which is preliminary data.</text>
</comment>
<dbReference type="AlphaFoldDB" id="A0A8S1MV02"/>
<sequence length="163" mass="19989">MNENMRKEGILNTIKLQIQKEIVDKLIKETKKQKKLINLLQISCKPKISFSFLKYLFKNIELSVLIFYNLNQLYGLTIRDYEQHLFQLYNKEQYIYIRYNKKSNKEKISYRKARFQKKEIYEERLRKYLLIKPIILDQMILKKGQKSKQLKKRCRITKTIQET</sequence>